<comment type="caution">
    <text evidence="1">The sequence shown here is derived from an EMBL/GenBank/DDBJ whole genome shotgun (WGS) entry which is preliminary data.</text>
</comment>
<evidence type="ECO:0000313" key="2">
    <source>
        <dbReference type="Proteomes" id="UP000735302"/>
    </source>
</evidence>
<reference evidence="1 2" key="1">
    <citation type="journal article" date="2021" name="Elife">
        <title>Chloroplast acquisition without the gene transfer in kleptoplastic sea slugs, Plakobranchus ocellatus.</title>
        <authorList>
            <person name="Maeda T."/>
            <person name="Takahashi S."/>
            <person name="Yoshida T."/>
            <person name="Shimamura S."/>
            <person name="Takaki Y."/>
            <person name="Nagai Y."/>
            <person name="Toyoda A."/>
            <person name="Suzuki Y."/>
            <person name="Arimoto A."/>
            <person name="Ishii H."/>
            <person name="Satoh N."/>
            <person name="Nishiyama T."/>
            <person name="Hasebe M."/>
            <person name="Maruyama T."/>
            <person name="Minagawa J."/>
            <person name="Obokata J."/>
            <person name="Shigenobu S."/>
        </authorList>
    </citation>
    <scope>NUCLEOTIDE SEQUENCE [LARGE SCALE GENOMIC DNA]</scope>
</reference>
<name>A0AAV4BZ71_9GAST</name>
<dbReference type="Proteomes" id="UP000735302">
    <property type="component" value="Unassembled WGS sequence"/>
</dbReference>
<organism evidence="1 2">
    <name type="scientific">Plakobranchus ocellatus</name>
    <dbReference type="NCBI Taxonomy" id="259542"/>
    <lineage>
        <taxon>Eukaryota</taxon>
        <taxon>Metazoa</taxon>
        <taxon>Spiralia</taxon>
        <taxon>Lophotrochozoa</taxon>
        <taxon>Mollusca</taxon>
        <taxon>Gastropoda</taxon>
        <taxon>Heterobranchia</taxon>
        <taxon>Euthyneura</taxon>
        <taxon>Panpulmonata</taxon>
        <taxon>Sacoglossa</taxon>
        <taxon>Placobranchoidea</taxon>
        <taxon>Plakobranchidae</taxon>
        <taxon>Plakobranchus</taxon>
    </lineage>
</organism>
<dbReference type="AlphaFoldDB" id="A0AAV4BZ71"/>
<evidence type="ECO:0000313" key="1">
    <source>
        <dbReference type="EMBL" id="GFO24450.1"/>
    </source>
</evidence>
<sequence length="120" mass="14049">MDTQRKSLLDPCDDLEFSADLPKSNNHLKSSKLPECGLTSYSTQVLLDKSSWSNSQYHTRVEWKRHIHRKVQGLEQGAERIWIQIPDVAYRGWRKGICWNISPQLSEKTLHQWLEKNQSS</sequence>
<proteinExistence type="predicted"/>
<dbReference type="EMBL" id="BLXT01005617">
    <property type="protein sequence ID" value="GFO24450.1"/>
    <property type="molecule type" value="Genomic_DNA"/>
</dbReference>
<protein>
    <submittedName>
        <fullName evidence="1">Uncharacterized protein</fullName>
    </submittedName>
</protein>
<keyword evidence="2" id="KW-1185">Reference proteome</keyword>
<accession>A0AAV4BZ71</accession>
<gene>
    <name evidence="1" type="ORF">PoB_005095500</name>
</gene>